<evidence type="ECO:0000313" key="9">
    <source>
        <dbReference type="RefSeq" id="XP_022951927.1"/>
    </source>
</evidence>
<feature type="compositionally biased region" description="Polar residues" evidence="6">
    <location>
        <begin position="134"/>
        <end position="149"/>
    </location>
</feature>
<dbReference type="RefSeq" id="XP_022951927.1">
    <property type="nucleotide sequence ID" value="XM_023096159.1"/>
</dbReference>
<protein>
    <submittedName>
        <fullName evidence="9">Transcription factor SPATULA-like</fullName>
    </submittedName>
</protein>
<dbReference type="InterPro" id="IPR011598">
    <property type="entry name" value="bHLH_dom"/>
</dbReference>
<dbReference type="PROSITE" id="PS50888">
    <property type="entry name" value="BHLH"/>
    <property type="match status" value="1"/>
</dbReference>
<evidence type="ECO:0000256" key="2">
    <source>
        <dbReference type="ARBA" id="ARBA00023015"/>
    </source>
</evidence>
<sequence>MADLYGTSPSSDVVGLPHDPENFSSFINQHLQTTTSSASSPSCVSFKNKFMPFLHSQPPWHSSSLFSRRREESTSVAGVSCMLDFPESRFQLSRVLNHAQLDSRFGDASYLGVNSTCAAVKLSDPGDFVKESSDNNVFSSSGAVDSDTNAPFKRRGLSSENDLGDFSCDSEGADVPEAPSSTDLPRSSSKRSRSAEVHNMSEKRRRRRINEKMKALQNLIPNSNKTDKASMLDEAIEYLKQLQLQVQMLSMRNGSSLQPMCLPGMLQPMQLPQMGLDFDVGNAFLASRRGIDALSPGNEGCPMQSTFNLSNKCNLSDQSLAIPSVPNITTSETTFGFESAIQAYDGQFDLSSNFKEAQPATQLDCYAQTRKDSANAS</sequence>
<evidence type="ECO:0000256" key="4">
    <source>
        <dbReference type="ARBA" id="ARBA00023163"/>
    </source>
</evidence>
<feature type="region of interest" description="Disordered" evidence="6">
    <location>
        <begin position="133"/>
        <end position="208"/>
    </location>
</feature>
<feature type="domain" description="BHLH" evidence="7">
    <location>
        <begin position="193"/>
        <end position="242"/>
    </location>
</feature>
<keyword evidence="2" id="KW-0805">Transcription regulation</keyword>
<dbReference type="Proteomes" id="UP000504609">
    <property type="component" value="Unplaced"/>
</dbReference>
<dbReference type="SUPFAM" id="SSF47459">
    <property type="entry name" value="HLH, helix-loop-helix DNA-binding domain"/>
    <property type="match status" value="1"/>
</dbReference>
<comment type="subcellular location">
    <subcellularLocation>
        <location evidence="1">Nucleus</location>
    </subcellularLocation>
</comment>
<evidence type="ECO:0000256" key="6">
    <source>
        <dbReference type="SAM" id="MobiDB-lite"/>
    </source>
</evidence>
<dbReference type="AlphaFoldDB" id="A0A6J1GJ01"/>
<keyword evidence="3" id="KW-0238">DNA-binding</keyword>
<dbReference type="Gene3D" id="4.10.280.10">
    <property type="entry name" value="Helix-loop-helix DNA-binding domain"/>
    <property type="match status" value="1"/>
</dbReference>
<feature type="compositionally biased region" description="Basic and acidic residues" evidence="6">
    <location>
        <begin position="193"/>
        <end position="202"/>
    </location>
</feature>
<proteinExistence type="predicted"/>
<dbReference type="PANTHER" id="PTHR45855:SF73">
    <property type="entry name" value="TRANSCRIPTION FACTOR SPATULA"/>
    <property type="match status" value="1"/>
</dbReference>
<dbReference type="KEGG" id="cmos:111454664"/>
<name>A0A6J1GJ01_CUCMO</name>
<reference evidence="9" key="1">
    <citation type="submission" date="2025-08" db="UniProtKB">
        <authorList>
            <consortium name="RefSeq"/>
        </authorList>
    </citation>
    <scope>IDENTIFICATION</scope>
    <source>
        <tissue evidence="9">Young leaves</tissue>
    </source>
</reference>
<dbReference type="PANTHER" id="PTHR45855">
    <property type="entry name" value="TRANSCRIPTION FACTOR PIF1-RELATED"/>
    <property type="match status" value="1"/>
</dbReference>
<keyword evidence="5" id="KW-0539">Nucleus</keyword>
<evidence type="ECO:0000313" key="8">
    <source>
        <dbReference type="Proteomes" id="UP000504609"/>
    </source>
</evidence>
<evidence type="ECO:0000259" key="7">
    <source>
        <dbReference type="PROSITE" id="PS50888"/>
    </source>
</evidence>
<evidence type="ECO:0000256" key="5">
    <source>
        <dbReference type="ARBA" id="ARBA00023242"/>
    </source>
</evidence>
<dbReference type="Pfam" id="PF00010">
    <property type="entry name" value="HLH"/>
    <property type="match status" value="1"/>
</dbReference>
<dbReference type="GeneID" id="111454664"/>
<dbReference type="InterPro" id="IPR031066">
    <property type="entry name" value="bHLH_ALC-like_plant"/>
</dbReference>
<dbReference type="CDD" id="cd11445">
    <property type="entry name" value="bHLH_AtPIF_like"/>
    <property type="match status" value="1"/>
</dbReference>
<evidence type="ECO:0000256" key="3">
    <source>
        <dbReference type="ARBA" id="ARBA00023125"/>
    </source>
</evidence>
<dbReference type="GO" id="GO:0046983">
    <property type="term" value="F:protein dimerization activity"/>
    <property type="evidence" value="ECO:0007669"/>
    <property type="project" value="InterPro"/>
</dbReference>
<dbReference type="FunFam" id="4.10.280.10:FF:000004">
    <property type="entry name" value="Basic helix-loop-helix transcription factor"/>
    <property type="match status" value="1"/>
</dbReference>
<gene>
    <name evidence="9" type="primary">LOC111454664</name>
</gene>
<dbReference type="GO" id="GO:0005634">
    <property type="term" value="C:nucleus"/>
    <property type="evidence" value="ECO:0007669"/>
    <property type="project" value="UniProtKB-SubCell"/>
</dbReference>
<dbReference type="GO" id="GO:0003677">
    <property type="term" value="F:DNA binding"/>
    <property type="evidence" value="ECO:0007669"/>
    <property type="project" value="UniProtKB-KW"/>
</dbReference>
<dbReference type="InterPro" id="IPR047265">
    <property type="entry name" value="PIF1-like_bHLH"/>
</dbReference>
<accession>A0A6J1GJ01</accession>
<dbReference type="InterPro" id="IPR036638">
    <property type="entry name" value="HLH_DNA-bd_sf"/>
</dbReference>
<dbReference type="SMART" id="SM00353">
    <property type="entry name" value="HLH"/>
    <property type="match status" value="1"/>
</dbReference>
<keyword evidence="8" id="KW-1185">Reference proteome</keyword>
<organism evidence="8 9">
    <name type="scientific">Cucurbita moschata</name>
    <name type="common">Winter crookneck squash</name>
    <name type="synonym">Cucurbita pepo var. moschata</name>
    <dbReference type="NCBI Taxonomy" id="3662"/>
    <lineage>
        <taxon>Eukaryota</taxon>
        <taxon>Viridiplantae</taxon>
        <taxon>Streptophyta</taxon>
        <taxon>Embryophyta</taxon>
        <taxon>Tracheophyta</taxon>
        <taxon>Spermatophyta</taxon>
        <taxon>Magnoliopsida</taxon>
        <taxon>eudicotyledons</taxon>
        <taxon>Gunneridae</taxon>
        <taxon>Pentapetalae</taxon>
        <taxon>rosids</taxon>
        <taxon>fabids</taxon>
        <taxon>Cucurbitales</taxon>
        <taxon>Cucurbitaceae</taxon>
        <taxon>Cucurbiteae</taxon>
        <taxon>Cucurbita</taxon>
    </lineage>
</organism>
<evidence type="ECO:0000256" key="1">
    <source>
        <dbReference type="ARBA" id="ARBA00004123"/>
    </source>
</evidence>
<keyword evidence="4" id="KW-0804">Transcription</keyword>